<evidence type="ECO:0000313" key="3">
    <source>
        <dbReference type="Proteomes" id="UP001175226"/>
    </source>
</evidence>
<gene>
    <name evidence="2" type="ORF">EV421DRAFT_1913628</name>
</gene>
<dbReference type="EMBL" id="JAUEPT010000183">
    <property type="protein sequence ID" value="KAK0429960.1"/>
    <property type="molecule type" value="Genomic_DNA"/>
</dbReference>
<dbReference type="AlphaFoldDB" id="A0AA39IU82"/>
<name>A0AA39IU82_9AGAR</name>
<feature type="compositionally biased region" description="Polar residues" evidence="1">
    <location>
        <begin position="45"/>
        <end position="54"/>
    </location>
</feature>
<evidence type="ECO:0000313" key="2">
    <source>
        <dbReference type="EMBL" id="KAK0429960.1"/>
    </source>
</evidence>
<reference evidence="2" key="1">
    <citation type="submission" date="2023-06" db="EMBL/GenBank/DDBJ databases">
        <authorList>
            <consortium name="Lawrence Berkeley National Laboratory"/>
            <person name="Ahrendt S."/>
            <person name="Sahu N."/>
            <person name="Indic B."/>
            <person name="Wong-Bajracharya J."/>
            <person name="Merenyi Z."/>
            <person name="Ke H.-M."/>
            <person name="Monk M."/>
            <person name="Kocsube S."/>
            <person name="Drula E."/>
            <person name="Lipzen A."/>
            <person name="Balint B."/>
            <person name="Henrissat B."/>
            <person name="Andreopoulos B."/>
            <person name="Martin F.M."/>
            <person name="Harder C.B."/>
            <person name="Rigling D."/>
            <person name="Ford K.L."/>
            <person name="Foster G.D."/>
            <person name="Pangilinan J."/>
            <person name="Papanicolaou A."/>
            <person name="Barry K."/>
            <person name="LaButti K."/>
            <person name="Viragh M."/>
            <person name="Koriabine M."/>
            <person name="Yan M."/>
            <person name="Riley R."/>
            <person name="Champramary S."/>
            <person name="Plett K.L."/>
            <person name="Tsai I.J."/>
            <person name="Slot J."/>
            <person name="Sipos G."/>
            <person name="Plett J."/>
            <person name="Nagy L.G."/>
            <person name="Grigoriev I.V."/>
        </authorList>
    </citation>
    <scope>NUCLEOTIDE SEQUENCE</scope>
    <source>
        <strain evidence="2">FPL87.14</strain>
    </source>
</reference>
<dbReference type="Proteomes" id="UP001175226">
    <property type="component" value="Unassembled WGS sequence"/>
</dbReference>
<sequence>MSSKDSPKRENDYLSTLVCSTESKGNDSHTSDHIGDTTADVDATSPASQIKEGSQLESKPLWFVGMEYTSVPGPLNPIDDNASQRWYAIIQGIRVGVFLDAASVTDVTSGVPNVSMVMRKFQAHVILLFNNALASGKVCVLCPKPSSRTVPSMIIIASDSDEGVFDTMYKFQTLIAN</sequence>
<feature type="compositionally biased region" description="Basic and acidic residues" evidence="1">
    <location>
        <begin position="24"/>
        <end position="35"/>
    </location>
</feature>
<keyword evidence="3" id="KW-1185">Reference proteome</keyword>
<feature type="compositionally biased region" description="Basic and acidic residues" evidence="1">
    <location>
        <begin position="1"/>
        <end position="12"/>
    </location>
</feature>
<accession>A0AA39IU82</accession>
<protein>
    <submittedName>
        <fullName evidence="2">Uncharacterized protein</fullName>
    </submittedName>
</protein>
<feature type="compositionally biased region" description="Polar residues" evidence="1">
    <location>
        <begin position="13"/>
        <end position="23"/>
    </location>
</feature>
<organism evidence="2 3">
    <name type="scientific">Armillaria borealis</name>
    <dbReference type="NCBI Taxonomy" id="47425"/>
    <lineage>
        <taxon>Eukaryota</taxon>
        <taxon>Fungi</taxon>
        <taxon>Dikarya</taxon>
        <taxon>Basidiomycota</taxon>
        <taxon>Agaricomycotina</taxon>
        <taxon>Agaricomycetes</taxon>
        <taxon>Agaricomycetidae</taxon>
        <taxon>Agaricales</taxon>
        <taxon>Marasmiineae</taxon>
        <taxon>Physalacriaceae</taxon>
        <taxon>Armillaria</taxon>
    </lineage>
</organism>
<evidence type="ECO:0000256" key="1">
    <source>
        <dbReference type="SAM" id="MobiDB-lite"/>
    </source>
</evidence>
<comment type="caution">
    <text evidence="2">The sequence shown here is derived from an EMBL/GenBank/DDBJ whole genome shotgun (WGS) entry which is preliminary data.</text>
</comment>
<feature type="region of interest" description="Disordered" evidence="1">
    <location>
        <begin position="1"/>
        <end position="54"/>
    </location>
</feature>
<proteinExistence type="predicted"/>